<gene>
    <name evidence="1" type="ORF">OESDEN_05154</name>
</gene>
<dbReference type="Proteomes" id="UP000053660">
    <property type="component" value="Unassembled WGS sequence"/>
</dbReference>
<dbReference type="OrthoDB" id="5858017at2759"/>
<evidence type="ECO:0000313" key="1">
    <source>
        <dbReference type="EMBL" id="KHJ94911.1"/>
    </source>
</evidence>
<dbReference type="AlphaFoldDB" id="A0A0B1TFL0"/>
<protein>
    <submittedName>
        <fullName evidence="1">Uncharacterized protein</fullName>
    </submittedName>
</protein>
<dbReference type="EMBL" id="KN550149">
    <property type="protein sequence ID" value="KHJ94911.1"/>
    <property type="molecule type" value="Genomic_DNA"/>
</dbReference>
<organism evidence="1 2">
    <name type="scientific">Oesophagostomum dentatum</name>
    <name type="common">Nodular worm</name>
    <dbReference type="NCBI Taxonomy" id="61180"/>
    <lineage>
        <taxon>Eukaryota</taxon>
        <taxon>Metazoa</taxon>
        <taxon>Ecdysozoa</taxon>
        <taxon>Nematoda</taxon>
        <taxon>Chromadorea</taxon>
        <taxon>Rhabditida</taxon>
        <taxon>Rhabditina</taxon>
        <taxon>Rhabditomorpha</taxon>
        <taxon>Strongyloidea</taxon>
        <taxon>Strongylidae</taxon>
        <taxon>Oesophagostomum</taxon>
    </lineage>
</organism>
<evidence type="ECO:0000313" key="2">
    <source>
        <dbReference type="Proteomes" id="UP000053660"/>
    </source>
</evidence>
<keyword evidence="2" id="KW-1185">Reference proteome</keyword>
<name>A0A0B1TFL0_OESDE</name>
<accession>A0A0B1TFL0</accession>
<reference evidence="1 2" key="1">
    <citation type="submission" date="2014-03" db="EMBL/GenBank/DDBJ databases">
        <title>Draft genome of the hookworm Oesophagostomum dentatum.</title>
        <authorList>
            <person name="Mitreva M."/>
        </authorList>
    </citation>
    <scope>NUCLEOTIDE SEQUENCE [LARGE SCALE GENOMIC DNA]</scope>
    <source>
        <strain evidence="1 2">OD-Hann</strain>
    </source>
</reference>
<proteinExistence type="predicted"/>
<sequence>MNGDKSFITVDETLYDFSHEKINFMTPMELMKFDITVKVSGSLRSREDAESSATRVLGELEKVQLQYRGNLIIVVGPATFDVVIQRLVGYDKAKSSKSPCIPQLTCVILEKVKELTMSAASYVICS</sequence>